<dbReference type="SMART" id="SM00595">
    <property type="entry name" value="MADF"/>
    <property type="match status" value="1"/>
</dbReference>
<comment type="caution">
    <text evidence="2">The sequence shown here is derived from an EMBL/GenBank/DDBJ whole genome shotgun (WGS) entry which is preliminary data.</text>
</comment>
<gene>
    <name evidence="2" type="ORF">QE152_g22652</name>
</gene>
<evidence type="ECO:0000313" key="2">
    <source>
        <dbReference type="EMBL" id="KAK9719497.1"/>
    </source>
</evidence>
<dbReference type="AlphaFoldDB" id="A0AAW1KKA5"/>
<dbReference type="Proteomes" id="UP001458880">
    <property type="component" value="Unassembled WGS sequence"/>
</dbReference>
<accession>A0AAW1KKA5</accession>
<sequence length="121" mass="13929">MSRWNEETTLKFVQEYRERPCLWNTRASIYKNKQAREAAYKEIEQNMGLDGFGVGDIKNKIRALRSTYSQEKKKIKDSMKSGTGSDDVYVPNIKCFNPSGRASFNVTLVRALGRFHPLIFG</sequence>
<proteinExistence type="predicted"/>
<dbReference type="EMBL" id="JASPKY010000219">
    <property type="protein sequence ID" value="KAK9719497.1"/>
    <property type="molecule type" value="Genomic_DNA"/>
</dbReference>
<dbReference type="InterPro" id="IPR006578">
    <property type="entry name" value="MADF-dom"/>
</dbReference>
<dbReference type="PANTHER" id="PTHR21505:SF8">
    <property type="entry name" value="DPT-YFP REPRESSOR BY OVEREXPRESSION, ISOFORM D-RELATED"/>
    <property type="match status" value="1"/>
</dbReference>
<keyword evidence="3" id="KW-1185">Reference proteome</keyword>
<name>A0AAW1KKA5_POPJA</name>
<protein>
    <submittedName>
        <fullName evidence="2">Alcohol dehydrogenase transcription factor Myb/SANT-like</fullName>
    </submittedName>
</protein>
<evidence type="ECO:0000313" key="3">
    <source>
        <dbReference type="Proteomes" id="UP001458880"/>
    </source>
</evidence>
<dbReference type="PROSITE" id="PS51029">
    <property type="entry name" value="MADF"/>
    <property type="match status" value="1"/>
</dbReference>
<organism evidence="2 3">
    <name type="scientific">Popillia japonica</name>
    <name type="common">Japanese beetle</name>
    <dbReference type="NCBI Taxonomy" id="7064"/>
    <lineage>
        <taxon>Eukaryota</taxon>
        <taxon>Metazoa</taxon>
        <taxon>Ecdysozoa</taxon>
        <taxon>Arthropoda</taxon>
        <taxon>Hexapoda</taxon>
        <taxon>Insecta</taxon>
        <taxon>Pterygota</taxon>
        <taxon>Neoptera</taxon>
        <taxon>Endopterygota</taxon>
        <taxon>Coleoptera</taxon>
        <taxon>Polyphaga</taxon>
        <taxon>Scarabaeiformia</taxon>
        <taxon>Scarabaeidae</taxon>
        <taxon>Rutelinae</taxon>
        <taxon>Popillia</taxon>
    </lineage>
</organism>
<feature type="domain" description="MADF" evidence="1">
    <location>
        <begin position="11"/>
        <end position="101"/>
    </location>
</feature>
<evidence type="ECO:0000259" key="1">
    <source>
        <dbReference type="PROSITE" id="PS51029"/>
    </source>
</evidence>
<dbReference type="PANTHER" id="PTHR21505">
    <property type="entry name" value="MADF DOMAIN-CONTAINING PROTEIN-RELATED"/>
    <property type="match status" value="1"/>
</dbReference>
<reference evidence="2 3" key="1">
    <citation type="journal article" date="2024" name="BMC Genomics">
        <title>De novo assembly and annotation of Popillia japonica's genome with initial clues to its potential as an invasive pest.</title>
        <authorList>
            <person name="Cucini C."/>
            <person name="Boschi S."/>
            <person name="Funari R."/>
            <person name="Cardaioli E."/>
            <person name="Iannotti N."/>
            <person name="Marturano G."/>
            <person name="Paoli F."/>
            <person name="Bruttini M."/>
            <person name="Carapelli A."/>
            <person name="Frati F."/>
            <person name="Nardi F."/>
        </authorList>
    </citation>
    <scope>NUCLEOTIDE SEQUENCE [LARGE SCALE GENOMIC DNA]</scope>
    <source>
        <strain evidence="2">DMR45628</strain>
    </source>
</reference>
<dbReference type="Pfam" id="PF10545">
    <property type="entry name" value="MADF_DNA_bdg"/>
    <property type="match status" value="1"/>
</dbReference>